<proteinExistence type="predicted"/>
<evidence type="ECO:0000259" key="3">
    <source>
        <dbReference type="PROSITE" id="PS51194"/>
    </source>
</evidence>
<dbReference type="Gene3D" id="3.40.50.300">
    <property type="entry name" value="P-loop containing nucleotide triphosphate hydrolases"/>
    <property type="match status" value="1"/>
</dbReference>
<feature type="compositionally biased region" description="Gly residues" evidence="2">
    <location>
        <begin position="91"/>
        <end position="109"/>
    </location>
</feature>
<keyword evidence="1" id="KW-0694">RNA-binding</keyword>
<accession>A0ABD1LQF7</accession>
<dbReference type="PANTHER" id="PTHR47958">
    <property type="entry name" value="ATP-DEPENDENT RNA HELICASE DBP3"/>
    <property type="match status" value="1"/>
</dbReference>
<organism evidence="4 5">
    <name type="scientific">Flemingia macrophylla</name>
    <dbReference type="NCBI Taxonomy" id="520843"/>
    <lineage>
        <taxon>Eukaryota</taxon>
        <taxon>Viridiplantae</taxon>
        <taxon>Streptophyta</taxon>
        <taxon>Embryophyta</taxon>
        <taxon>Tracheophyta</taxon>
        <taxon>Spermatophyta</taxon>
        <taxon>Magnoliopsida</taxon>
        <taxon>eudicotyledons</taxon>
        <taxon>Gunneridae</taxon>
        <taxon>Pentapetalae</taxon>
        <taxon>rosids</taxon>
        <taxon>fabids</taxon>
        <taxon>Fabales</taxon>
        <taxon>Fabaceae</taxon>
        <taxon>Papilionoideae</taxon>
        <taxon>50 kb inversion clade</taxon>
        <taxon>NPAAA clade</taxon>
        <taxon>indigoferoid/millettioid clade</taxon>
        <taxon>Phaseoleae</taxon>
        <taxon>Flemingia</taxon>
    </lineage>
</organism>
<dbReference type="InterPro" id="IPR027417">
    <property type="entry name" value="P-loop_NTPase"/>
</dbReference>
<reference evidence="4 5" key="1">
    <citation type="submission" date="2024-08" db="EMBL/GenBank/DDBJ databases">
        <title>Insights into the chromosomal genome structure of Flemingia macrophylla.</title>
        <authorList>
            <person name="Ding Y."/>
            <person name="Zhao Y."/>
            <person name="Bi W."/>
            <person name="Wu M."/>
            <person name="Zhao G."/>
            <person name="Gong Y."/>
            <person name="Li W."/>
            <person name="Zhang P."/>
        </authorList>
    </citation>
    <scope>NUCLEOTIDE SEQUENCE [LARGE SCALE GENOMIC DNA]</scope>
    <source>
        <strain evidence="4">DYQJB</strain>
        <tissue evidence="4">Leaf</tissue>
    </source>
</reference>
<feature type="domain" description="Helicase C-terminal" evidence="3">
    <location>
        <begin position="1"/>
        <end position="117"/>
    </location>
</feature>
<dbReference type="Pfam" id="PF00271">
    <property type="entry name" value="Helicase_C"/>
    <property type="match status" value="1"/>
</dbReference>
<dbReference type="InterPro" id="IPR001650">
    <property type="entry name" value="Helicase_C-like"/>
</dbReference>
<keyword evidence="5" id="KW-1185">Reference proteome</keyword>
<dbReference type="GO" id="GO:0003723">
    <property type="term" value="F:RNA binding"/>
    <property type="evidence" value="ECO:0007669"/>
    <property type="project" value="UniProtKB-KW"/>
</dbReference>
<feature type="region of interest" description="Disordered" evidence="2">
    <location>
        <begin position="88"/>
        <end position="109"/>
    </location>
</feature>
<dbReference type="EMBL" id="JBGMDY010000008">
    <property type="protein sequence ID" value="KAL2325718.1"/>
    <property type="molecule type" value="Genomic_DNA"/>
</dbReference>
<dbReference type="PROSITE" id="PS51194">
    <property type="entry name" value="HELICASE_CTER"/>
    <property type="match status" value="1"/>
</dbReference>
<evidence type="ECO:0000256" key="1">
    <source>
        <dbReference type="ARBA" id="ARBA00022884"/>
    </source>
</evidence>
<gene>
    <name evidence="4" type="ORF">Fmac_024776</name>
</gene>
<dbReference type="SMART" id="SM00490">
    <property type="entry name" value="HELICc"/>
    <property type="match status" value="1"/>
</dbReference>
<dbReference type="Proteomes" id="UP001603857">
    <property type="component" value="Unassembled WGS sequence"/>
</dbReference>
<protein>
    <recommendedName>
        <fullName evidence="3">Helicase C-terminal domain-containing protein</fullName>
    </recommendedName>
</protein>
<sequence>MGTSLKVKETGFQSGKSLILVVTGVAAHGLDIKDISVVVNYDFPTRIEEYVHQIGRTGRAGQVLLECHIPSFVSRIGNTQEWGEMSRFDSSGGGGHWESGSHGGGMRDGGFGDVVVA</sequence>
<comment type="caution">
    <text evidence="4">The sequence shown here is derived from an EMBL/GenBank/DDBJ whole genome shotgun (WGS) entry which is preliminary data.</text>
</comment>
<evidence type="ECO:0000313" key="4">
    <source>
        <dbReference type="EMBL" id="KAL2325718.1"/>
    </source>
</evidence>
<evidence type="ECO:0000313" key="5">
    <source>
        <dbReference type="Proteomes" id="UP001603857"/>
    </source>
</evidence>
<dbReference type="SUPFAM" id="SSF52540">
    <property type="entry name" value="P-loop containing nucleoside triphosphate hydrolases"/>
    <property type="match status" value="1"/>
</dbReference>
<name>A0ABD1LQF7_9FABA</name>
<dbReference type="AlphaFoldDB" id="A0ABD1LQF7"/>
<evidence type="ECO:0000256" key="2">
    <source>
        <dbReference type="SAM" id="MobiDB-lite"/>
    </source>
</evidence>